<dbReference type="Proteomes" id="UP000281813">
    <property type="component" value="Unassembled WGS sequence"/>
</dbReference>
<dbReference type="GO" id="GO:0015833">
    <property type="term" value="P:peptide transport"/>
    <property type="evidence" value="ECO:0007669"/>
    <property type="project" value="InterPro"/>
</dbReference>
<evidence type="ECO:0000313" key="9">
    <source>
        <dbReference type="EMBL" id="RKQ16580.1"/>
    </source>
</evidence>
<organism evidence="9 10">
    <name type="scientific">Oceanobacillus bengalensis</name>
    <dbReference type="NCBI Taxonomy" id="1435466"/>
    <lineage>
        <taxon>Bacteria</taxon>
        <taxon>Bacillati</taxon>
        <taxon>Bacillota</taxon>
        <taxon>Bacilli</taxon>
        <taxon>Bacillales</taxon>
        <taxon>Bacillaceae</taxon>
        <taxon>Oceanobacillus</taxon>
    </lineage>
</organism>
<comment type="similarity">
    <text evidence="2">Belongs to the ABC transporter superfamily.</text>
</comment>
<keyword evidence="7" id="KW-0472">Membrane</keyword>
<evidence type="ECO:0000256" key="2">
    <source>
        <dbReference type="ARBA" id="ARBA00005417"/>
    </source>
</evidence>
<dbReference type="PANTHER" id="PTHR43297:SF2">
    <property type="entry name" value="DIPEPTIDE TRANSPORT ATP-BINDING PROTEIN DPPD"/>
    <property type="match status" value="1"/>
</dbReference>
<dbReference type="InterPro" id="IPR003593">
    <property type="entry name" value="AAA+_ATPase"/>
</dbReference>
<dbReference type="GO" id="GO:0005524">
    <property type="term" value="F:ATP binding"/>
    <property type="evidence" value="ECO:0007669"/>
    <property type="project" value="UniProtKB-KW"/>
</dbReference>
<dbReference type="InterPro" id="IPR003439">
    <property type="entry name" value="ABC_transporter-like_ATP-bd"/>
</dbReference>
<dbReference type="InterPro" id="IPR017871">
    <property type="entry name" value="ABC_transporter-like_CS"/>
</dbReference>
<dbReference type="FunFam" id="3.40.50.300:FF:000016">
    <property type="entry name" value="Oligopeptide ABC transporter ATP-binding component"/>
    <property type="match status" value="1"/>
</dbReference>
<keyword evidence="5" id="KW-0547">Nucleotide-binding</keyword>
<dbReference type="InterPro" id="IPR050388">
    <property type="entry name" value="ABC_Ni/Peptide_Import"/>
</dbReference>
<keyword evidence="3" id="KW-0813">Transport</keyword>
<dbReference type="Gene3D" id="3.40.50.300">
    <property type="entry name" value="P-loop containing nucleotide triphosphate hydrolases"/>
    <property type="match status" value="1"/>
</dbReference>
<comment type="subcellular location">
    <subcellularLocation>
        <location evidence="1">Cell membrane</location>
        <topology evidence="1">Peripheral membrane protein</topology>
    </subcellularLocation>
</comment>
<dbReference type="RefSeq" id="WP_121129968.1">
    <property type="nucleotide sequence ID" value="NZ_JBHUFK010000003.1"/>
</dbReference>
<evidence type="ECO:0000256" key="7">
    <source>
        <dbReference type="ARBA" id="ARBA00023136"/>
    </source>
</evidence>
<accession>A0A494Z222</accession>
<proteinExistence type="inferred from homology"/>
<feature type="domain" description="ABC transporter" evidence="8">
    <location>
        <begin position="6"/>
        <end position="255"/>
    </location>
</feature>
<keyword evidence="6 9" id="KW-0067">ATP-binding</keyword>
<dbReference type="SUPFAM" id="SSF52540">
    <property type="entry name" value="P-loop containing nucleoside triphosphate hydrolases"/>
    <property type="match status" value="1"/>
</dbReference>
<evidence type="ECO:0000256" key="6">
    <source>
        <dbReference type="ARBA" id="ARBA00022840"/>
    </source>
</evidence>
<evidence type="ECO:0000259" key="8">
    <source>
        <dbReference type="PROSITE" id="PS50893"/>
    </source>
</evidence>
<evidence type="ECO:0000313" key="10">
    <source>
        <dbReference type="Proteomes" id="UP000281813"/>
    </source>
</evidence>
<evidence type="ECO:0000256" key="4">
    <source>
        <dbReference type="ARBA" id="ARBA00022475"/>
    </source>
</evidence>
<comment type="caution">
    <text evidence="9">The sequence shown here is derived from an EMBL/GenBank/DDBJ whole genome shotgun (WGS) entry which is preliminary data.</text>
</comment>
<evidence type="ECO:0000256" key="5">
    <source>
        <dbReference type="ARBA" id="ARBA00022741"/>
    </source>
</evidence>
<evidence type="ECO:0000256" key="3">
    <source>
        <dbReference type="ARBA" id="ARBA00022448"/>
    </source>
</evidence>
<dbReference type="NCBIfam" id="TIGR01727">
    <property type="entry name" value="oligo_HPY"/>
    <property type="match status" value="1"/>
</dbReference>
<dbReference type="GO" id="GO:0005886">
    <property type="term" value="C:plasma membrane"/>
    <property type="evidence" value="ECO:0007669"/>
    <property type="project" value="UniProtKB-SubCell"/>
</dbReference>
<name>A0A494Z222_9BACI</name>
<dbReference type="InterPro" id="IPR027417">
    <property type="entry name" value="P-loop_NTPase"/>
</dbReference>
<dbReference type="PROSITE" id="PS50893">
    <property type="entry name" value="ABC_TRANSPORTER_2"/>
    <property type="match status" value="1"/>
</dbReference>
<dbReference type="GO" id="GO:0016887">
    <property type="term" value="F:ATP hydrolysis activity"/>
    <property type="evidence" value="ECO:0007669"/>
    <property type="project" value="InterPro"/>
</dbReference>
<dbReference type="CDD" id="cd03257">
    <property type="entry name" value="ABC_NikE_OppD_transporters"/>
    <property type="match status" value="1"/>
</dbReference>
<dbReference type="SMART" id="SM00382">
    <property type="entry name" value="AAA"/>
    <property type="match status" value="1"/>
</dbReference>
<keyword evidence="10" id="KW-1185">Reference proteome</keyword>
<reference evidence="9 10" key="1">
    <citation type="journal article" date="2015" name="Antonie Van Leeuwenhoek">
        <title>Oceanobacillus bengalensis sp. nov., a bacterium isolated from seawater of the Bay of Bengal.</title>
        <authorList>
            <person name="Yongchang O."/>
            <person name="Xiang W."/>
            <person name="Wang G."/>
        </authorList>
    </citation>
    <scope>NUCLEOTIDE SEQUENCE [LARGE SCALE GENOMIC DNA]</scope>
    <source>
        <strain evidence="9 10">MCCC 1K00260</strain>
    </source>
</reference>
<sequence>MSNKLLELKNLKTSFQIGDEYYAAVDDVTLTVNKNEVLGIVGESGSGKSALAFSVMGLHTRAKIEGNILFNGKDIANITPQELNRLRGDELAMIFQDPLTALNPLMEIGDQIAETLILHNQNMSQKARKERVIELLNMVGIPRPEYVYEQFPHELSGGMRQRVVIAIAIANQPELLIADEPTTALDVTIQAQILDLIRKLKNDMHSGVILITHDLGVVAEMADRIAVMYAGQIVEVADVHTLFENPKHPYTRSLLNSVPADGQDKLHVIQGIVPALQNLPREGCRFSERIPWIDATHHEVNPVLHEVTPGHFVRCTCHKHFYFPDKTKEAELHGNSRS</sequence>
<dbReference type="InterPro" id="IPR013563">
    <property type="entry name" value="Oligopep_ABC_C"/>
</dbReference>
<dbReference type="AlphaFoldDB" id="A0A494Z222"/>
<dbReference type="PANTHER" id="PTHR43297">
    <property type="entry name" value="OLIGOPEPTIDE TRANSPORT ATP-BINDING PROTEIN APPD"/>
    <property type="match status" value="1"/>
</dbReference>
<dbReference type="Pfam" id="PF08352">
    <property type="entry name" value="oligo_HPY"/>
    <property type="match status" value="1"/>
</dbReference>
<evidence type="ECO:0000256" key="1">
    <source>
        <dbReference type="ARBA" id="ARBA00004202"/>
    </source>
</evidence>
<dbReference type="EMBL" id="RBZO01000008">
    <property type="protein sequence ID" value="RKQ16580.1"/>
    <property type="molecule type" value="Genomic_DNA"/>
</dbReference>
<keyword evidence="4" id="KW-1003">Cell membrane</keyword>
<dbReference type="Pfam" id="PF00005">
    <property type="entry name" value="ABC_tran"/>
    <property type="match status" value="1"/>
</dbReference>
<protein>
    <submittedName>
        <fullName evidence="9">ABC transporter ATP-binding protein</fullName>
    </submittedName>
</protein>
<dbReference type="OrthoDB" id="9802264at2"/>
<gene>
    <name evidence="9" type="ORF">D8M05_06795</name>
</gene>
<dbReference type="PROSITE" id="PS00211">
    <property type="entry name" value="ABC_TRANSPORTER_1"/>
    <property type="match status" value="1"/>
</dbReference>